<dbReference type="Gene3D" id="3.30.56.10">
    <property type="match status" value="2"/>
</dbReference>
<keyword evidence="8 11" id="KW-0648">Protein biosynthesis</keyword>
<accession>A0A1F7IKQ2</accession>
<dbReference type="InterPro" id="IPR036690">
    <property type="entry name" value="Fdx_antiC-bd_sf"/>
</dbReference>
<dbReference type="InterPro" id="IPR004532">
    <property type="entry name" value="Phe-tRNA-ligase_IIc_bsu_bact"/>
</dbReference>
<dbReference type="PROSITE" id="PS51483">
    <property type="entry name" value="B5"/>
    <property type="match status" value="1"/>
</dbReference>
<dbReference type="Pfam" id="PF03483">
    <property type="entry name" value="B3_4"/>
    <property type="match status" value="1"/>
</dbReference>
<evidence type="ECO:0000256" key="11">
    <source>
        <dbReference type="HAMAP-Rule" id="MF_00283"/>
    </source>
</evidence>
<evidence type="ECO:0000256" key="10">
    <source>
        <dbReference type="ARBA" id="ARBA00049255"/>
    </source>
</evidence>
<sequence>MNIKITHNWLLDYLDTDATPQEIQKYLSLCGPSIESVTKMADSTPLKLRGTNDYVYDIEITSNRVDIASVFGIAQEALAILPYFGKKARLKVNPLEKYKFNFLKKSSDRNKNLDIKIKSDNLCSRFTAIVLENVKISKPPDFVRERLQFCGIKSINNVIDISNYLMLAFGQPVHIFDYDSIGKATMIMRESKEGEKIVTLDGKQIVLPGGDIVIEDGNKRLIDLCGIMGGSNSAVNDKTNNIIFFVQTYNPKKIRRASMTTGQRTVAATYFEKGLDEERVEPTTVYGVELLEKYAGAKIASQIYDIYPNPYKSKSLTVSITDIQRIIGVQVSKDKIIKILSNLGFNNHVDHGRDELVTVQIPSYRSRDVLIKEDLIEEIARIYGYHNLPNNIQSSVYIKQPKEAELMFNLQSKIKYFLKHLGLNEVMNYSMISEKMIKKSDLIIEDHLAIKNSISEEIKFMRTHIFPSLIMNIKNNEGKADVLKFFEIAKSYIPKKGNLPIEKYQLAIVVNTNIDDLKGIIDSLFTELKIEKYKISQSKFLIFEKGLQAEITIDKDWIGKFGQLNYLIKDRFGLKNNVYLASFELEVLMKYYLPIGIYKAINPFAQIKLDLTLAQNKNQPYSLIKELAFKTSYLLEKIELIDTFKNKITLRFYFSSNRKNITEQEAKIELEKIQSKLL</sequence>
<dbReference type="InterPro" id="IPR045060">
    <property type="entry name" value="Phe-tRNA-ligase_IIc_bsu"/>
</dbReference>
<dbReference type="SUPFAM" id="SSF46955">
    <property type="entry name" value="Putative DNA-binding domain"/>
    <property type="match status" value="2"/>
</dbReference>
<reference evidence="13 14" key="1">
    <citation type="journal article" date="2016" name="Nat. Commun.">
        <title>Thousands of microbial genomes shed light on interconnected biogeochemical processes in an aquifer system.</title>
        <authorList>
            <person name="Anantharaman K."/>
            <person name="Brown C.T."/>
            <person name="Hug L.A."/>
            <person name="Sharon I."/>
            <person name="Castelle C.J."/>
            <person name="Probst A.J."/>
            <person name="Thomas B.C."/>
            <person name="Singh A."/>
            <person name="Wilkins M.J."/>
            <person name="Karaoz U."/>
            <person name="Brodie E.L."/>
            <person name="Williams K.H."/>
            <person name="Hubbard S.S."/>
            <person name="Banfield J.F."/>
        </authorList>
    </citation>
    <scope>NUCLEOTIDE SEQUENCE [LARGE SCALE GENOMIC DNA]</scope>
</reference>
<dbReference type="GO" id="GO:0006432">
    <property type="term" value="P:phenylalanyl-tRNA aminoacylation"/>
    <property type="evidence" value="ECO:0007669"/>
    <property type="project" value="UniProtKB-UniRule"/>
</dbReference>
<dbReference type="GO" id="GO:0004826">
    <property type="term" value="F:phenylalanine-tRNA ligase activity"/>
    <property type="evidence" value="ECO:0007669"/>
    <property type="project" value="UniProtKB-UniRule"/>
</dbReference>
<dbReference type="GO" id="GO:0009328">
    <property type="term" value="C:phenylalanine-tRNA ligase complex"/>
    <property type="evidence" value="ECO:0007669"/>
    <property type="project" value="TreeGrafter"/>
</dbReference>
<dbReference type="Gene3D" id="3.30.930.10">
    <property type="entry name" value="Bira Bifunctional Protein, Domain 2"/>
    <property type="match status" value="1"/>
</dbReference>
<feature type="binding site" evidence="11">
    <location>
        <position position="374"/>
    </location>
    <ligand>
        <name>Mg(2+)</name>
        <dbReference type="ChEBI" id="CHEBI:18420"/>
        <note>shared with alpha subunit</note>
    </ligand>
</feature>
<dbReference type="GO" id="GO:0003723">
    <property type="term" value="F:RNA binding"/>
    <property type="evidence" value="ECO:0007669"/>
    <property type="project" value="InterPro"/>
</dbReference>
<evidence type="ECO:0000259" key="12">
    <source>
        <dbReference type="PROSITE" id="PS51483"/>
    </source>
</evidence>
<dbReference type="SMART" id="SM00873">
    <property type="entry name" value="B3_4"/>
    <property type="match status" value="1"/>
</dbReference>
<evidence type="ECO:0000313" key="14">
    <source>
        <dbReference type="Proteomes" id="UP000178040"/>
    </source>
</evidence>
<keyword evidence="5 11" id="KW-0547">Nucleotide-binding</keyword>
<dbReference type="EC" id="6.1.1.20" evidence="11"/>
<dbReference type="InterPro" id="IPR041616">
    <property type="entry name" value="PheRS_beta_core"/>
</dbReference>
<keyword evidence="3 11" id="KW-0436">Ligase</keyword>
<dbReference type="PANTHER" id="PTHR10947">
    <property type="entry name" value="PHENYLALANYL-TRNA SYNTHETASE BETA CHAIN AND LEUCINE-RICH REPEAT-CONTAINING PROTEIN 47"/>
    <property type="match status" value="1"/>
</dbReference>
<dbReference type="HAMAP" id="MF_00283">
    <property type="entry name" value="Phe_tRNA_synth_beta1"/>
    <property type="match status" value="1"/>
</dbReference>
<dbReference type="SUPFAM" id="SSF56037">
    <property type="entry name" value="PheT/TilS domain"/>
    <property type="match status" value="1"/>
</dbReference>
<dbReference type="GO" id="GO:0005524">
    <property type="term" value="F:ATP binding"/>
    <property type="evidence" value="ECO:0007669"/>
    <property type="project" value="UniProtKB-UniRule"/>
</dbReference>
<comment type="similarity">
    <text evidence="1 11">Belongs to the phenylalanyl-tRNA synthetase beta subunit family. Type 1 subfamily.</text>
</comment>
<feature type="domain" description="B5" evidence="12">
    <location>
        <begin position="311"/>
        <end position="390"/>
    </location>
</feature>
<proteinExistence type="inferred from homology"/>
<keyword evidence="11" id="KW-0963">Cytoplasm</keyword>
<evidence type="ECO:0000256" key="5">
    <source>
        <dbReference type="ARBA" id="ARBA00022741"/>
    </source>
</evidence>
<dbReference type="PANTHER" id="PTHR10947:SF0">
    <property type="entry name" value="PHENYLALANINE--TRNA LIGASE BETA SUBUNIT"/>
    <property type="match status" value="1"/>
</dbReference>
<dbReference type="InterPro" id="IPR009061">
    <property type="entry name" value="DNA-bd_dom_put_sf"/>
</dbReference>
<comment type="cofactor">
    <cofactor evidence="11">
        <name>Mg(2+)</name>
        <dbReference type="ChEBI" id="CHEBI:18420"/>
    </cofactor>
    <text evidence="11">Binds 2 magnesium ions per tetramer.</text>
</comment>
<dbReference type="InterPro" id="IPR005146">
    <property type="entry name" value="B3/B4_tRNA-bd"/>
</dbReference>
<evidence type="ECO:0000256" key="1">
    <source>
        <dbReference type="ARBA" id="ARBA00008653"/>
    </source>
</evidence>
<dbReference type="EMBL" id="MGAI01000035">
    <property type="protein sequence ID" value="OGK43934.1"/>
    <property type="molecule type" value="Genomic_DNA"/>
</dbReference>
<dbReference type="AlphaFoldDB" id="A0A1F7IKQ2"/>
<dbReference type="GO" id="GO:0000287">
    <property type="term" value="F:magnesium ion binding"/>
    <property type="evidence" value="ECO:0007669"/>
    <property type="project" value="UniProtKB-UniRule"/>
</dbReference>
<comment type="catalytic activity">
    <reaction evidence="10 11">
        <text>tRNA(Phe) + L-phenylalanine + ATP = L-phenylalanyl-tRNA(Phe) + AMP + diphosphate + H(+)</text>
        <dbReference type="Rhea" id="RHEA:19413"/>
        <dbReference type="Rhea" id="RHEA-COMP:9668"/>
        <dbReference type="Rhea" id="RHEA-COMP:9699"/>
        <dbReference type="ChEBI" id="CHEBI:15378"/>
        <dbReference type="ChEBI" id="CHEBI:30616"/>
        <dbReference type="ChEBI" id="CHEBI:33019"/>
        <dbReference type="ChEBI" id="CHEBI:58095"/>
        <dbReference type="ChEBI" id="CHEBI:78442"/>
        <dbReference type="ChEBI" id="CHEBI:78531"/>
        <dbReference type="ChEBI" id="CHEBI:456215"/>
        <dbReference type="EC" id="6.1.1.20"/>
    </reaction>
</comment>
<feature type="binding site" evidence="11">
    <location>
        <position position="377"/>
    </location>
    <ligand>
        <name>Mg(2+)</name>
        <dbReference type="ChEBI" id="CHEBI:18420"/>
        <note>shared with alpha subunit</note>
    </ligand>
</feature>
<feature type="binding site" evidence="11">
    <location>
        <position position="378"/>
    </location>
    <ligand>
        <name>Mg(2+)</name>
        <dbReference type="ChEBI" id="CHEBI:18420"/>
        <note>shared with alpha subunit</note>
    </ligand>
</feature>
<dbReference type="NCBIfam" id="TIGR00472">
    <property type="entry name" value="pheT_bact"/>
    <property type="match status" value="1"/>
</dbReference>
<comment type="subunit">
    <text evidence="2 11">Tetramer of two alpha and two beta subunits.</text>
</comment>
<comment type="caution">
    <text evidence="13">The sequence shown here is derived from an EMBL/GenBank/DDBJ whole genome shotgun (WGS) entry which is preliminary data.</text>
</comment>
<dbReference type="Proteomes" id="UP000178040">
    <property type="component" value="Unassembled WGS sequence"/>
</dbReference>
<evidence type="ECO:0000256" key="7">
    <source>
        <dbReference type="ARBA" id="ARBA00022842"/>
    </source>
</evidence>
<dbReference type="SUPFAM" id="SSF54991">
    <property type="entry name" value="Anticodon-binding domain of PheRS"/>
    <property type="match status" value="1"/>
</dbReference>
<feature type="binding site" evidence="11">
    <location>
        <position position="368"/>
    </location>
    <ligand>
        <name>Mg(2+)</name>
        <dbReference type="ChEBI" id="CHEBI:18420"/>
        <note>shared with alpha subunit</note>
    </ligand>
</feature>
<protein>
    <recommendedName>
        <fullName evidence="11">Phenylalanine--tRNA ligase beta subunit</fullName>
        <ecNumber evidence="11">6.1.1.20</ecNumber>
    </recommendedName>
    <alternativeName>
        <fullName evidence="11">Phenylalanyl-tRNA synthetase beta subunit</fullName>
        <shortName evidence="11">PheRS</shortName>
    </alternativeName>
</protein>
<keyword evidence="7 11" id="KW-0460">Magnesium</keyword>
<keyword evidence="6 11" id="KW-0067">ATP-binding</keyword>
<dbReference type="InterPro" id="IPR005147">
    <property type="entry name" value="tRNA_synthase_B5-dom"/>
</dbReference>
<dbReference type="Pfam" id="PF03484">
    <property type="entry name" value="B5"/>
    <property type="match status" value="1"/>
</dbReference>
<dbReference type="InterPro" id="IPR045864">
    <property type="entry name" value="aa-tRNA-synth_II/BPL/LPL"/>
</dbReference>
<organism evidence="13 14">
    <name type="scientific">Candidatus Roizmanbacteria bacterium RIFCSPLOWO2_01_FULL_37_16</name>
    <dbReference type="NCBI Taxonomy" id="1802058"/>
    <lineage>
        <taxon>Bacteria</taxon>
        <taxon>Candidatus Roizmaniibacteriota</taxon>
    </lineage>
</organism>
<dbReference type="SMART" id="SM00874">
    <property type="entry name" value="B5"/>
    <property type="match status" value="1"/>
</dbReference>
<dbReference type="InterPro" id="IPR020825">
    <property type="entry name" value="Phe-tRNA_synthase-like_B3/B4"/>
</dbReference>
<keyword evidence="4 11" id="KW-0479">Metal-binding</keyword>
<dbReference type="Gene3D" id="3.50.40.10">
    <property type="entry name" value="Phenylalanyl-trna Synthetase, Chain B, domain 3"/>
    <property type="match status" value="1"/>
</dbReference>
<evidence type="ECO:0000256" key="3">
    <source>
        <dbReference type="ARBA" id="ARBA00022598"/>
    </source>
</evidence>
<evidence type="ECO:0000256" key="4">
    <source>
        <dbReference type="ARBA" id="ARBA00022723"/>
    </source>
</evidence>
<evidence type="ECO:0000256" key="2">
    <source>
        <dbReference type="ARBA" id="ARBA00011209"/>
    </source>
</evidence>
<name>A0A1F7IKQ2_9BACT</name>
<dbReference type="SUPFAM" id="SSF55681">
    <property type="entry name" value="Class II aaRS and biotin synthetases"/>
    <property type="match status" value="1"/>
</dbReference>
<evidence type="ECO:0000256" key="8">
    <source>
        <dbReference type="ARBA" id="ARBA00022917"/>
    </source>
</evidence>
<dbReference type="Pfam" id="PF17759">
    <property type="entry name" value="tRNA_synthFbeta"/>
    <property type="match status" value="1"/>
</dbReference>
<evidence type="ECO:0000256" key="6">
    <source>
        <dbReference type="ARBA" id="ARBA00022840"/>
    </source>
</evidence>
<comment type="subcellular location">
    <subcellularLocation>
        <location evidence="11">Cytoplasm</location>
    </subcellularLocation>
</comment>
<keyword evidence="9 11" id="KW-0030">Aminoacyl-tRNA synthetase</keyword>
<gene>
    <name evidence="11" type="primary">pheT</name>
    <name evidence="13" type="ORF">A3B40_03955</name>
</gene>
<evidence type="ECO:0000256" key="9">
    <source>
        <dbReference type="ARBA" id="ARBA00023146"/>
    </source>
</evidence>
<evidence type="ECO:0000313" key="13">
    <source>
        <dbReference type="EMBL" id="OGK43934.1"/>
    </source>
</evidence>